<evidence type="ECO:0000256" key="9">
    <source>
        <dbReference type="ARBA" id="ARBA00023180"/>
    </source>
</evidence>
<dbReference type="OrthoDB" id="6071166at2759"/>
<gene>
    <name evidence="12" type="ORF">CTOB1V02_LOCUS5369</name>
</gene>
<sequence>DPLSFEVFAYALAFFGYDDKRYDLEPVVVHTSPDTLHEDDRDVLLPLGNRTGSVLKLQFFFASKWILISEASFDSAPLMPDWPNDDPGSSSPTFPPVAIPPRLGSPGTSMDKQAYIGVAVGVLAALILVLAAGSVAITLQYRLAQSKGKGRKHSGRDRRRSHLITLPDTPPSDGAGSRNHFDQKVTSMPPRRSVPYDVEDGGFSTDSAVGGQTRHPSRYRKSPIPRVALLDSPDSEVVDSPPTVRATSLGKKEKRHSAKKYAVPVNNFGGSPTARVLLLSDYQEPFSPLEGANSNGFLSSLHRRPTRRMETEVLLGNGDRESSGSPLYEEPGTERTPKVREGAAGRTGTFLIRNRYEPSREKPRQERSWAGYTEEQLRFAGSLTRRLMDRVRLERTLATPPPFRPSAPCTSSSPPHARKSYSRMPPGSSQTTRSADCLLDSPRSSPSLHGDDRRPRSPVASMSSPPALRKPKPVLAGGSTANQPRASNEPTAAVGFPLIPSEGGRGSLESFRKSLREFQQQRLVLLESRLSQRTPSYDRVSSSDNLQDSMSRLESLMKDFKNSSWGLPSSPCATPPPSVSSVGENAAPRIRVKSPDDPPPQTDVQPPSPLVEGPRTRVLEISHSNVQLKQMIGEGDFGNVHLGRVTGVSSEVVPENQTILVKTLKEGLSLGDRQAFRQELSVLASLIHPNLVRVLAAVTKKEPFYVILEYLPLGDLCQALSHGGKISLARDPEDGSPVNHSATE</sequence>
<dbReference type="GO" id="GO:0004713">
    <property type="term" value="F:protein tyrosine kinase activity"/>
    <property type="evidence" value="ECO:0007669"/>
    <property type="project" value="InterPro"/>
</dbReference>
<feature type="compositionally biased region" description="Polar residues" evidence="10">
    <location>
        <begin position="479"/>
        <end position="490"/>
    </location>
</feature>
<feature type="region of interest" description="Disordered" evidence="10">
    <location>
        <begin position="564"/>
        <end position="614"/>
    </location>
</feature>
<dbReference type="InterPro" id="IPR001245">
    <property type="entry name" value="Ser-Thr/Tyr_kinase_cat_dom"/>
</dbReference>
<dbReference type="Gene3D" id="2.60.120.1190">
    <property type="match status" value="1"/>
</dbReference>
<keyword evidence="3" id="KW-0732">Signal</keyword>
<keyword evidence="2 11" id="KW-0812">Transmembrane</keyword>
<dbReference type="InterPro" id="IPR050198">
    <property type="entry name" value="Non-receptor_tyrosine_kinases"/>
</dbReference>
<feature type="region of interest" description="Disordered" evidence="10">
    <location>
        <begin position="232"/>
        <end position="255"/>
    </location>
</feature>
<feature type="transmembrane region" description="Helical" evidence="11">
    <location>
        <begin position="114"/>
        <end position="139"/>
    </location>
</feature>
<dbReference type="SMART" id="SM00219">
    <property type="entry name" value="TyrKc"/>
    <property type="match status" value="1"/>
</dbReference>
<keyword evidence="9" id="KW-0325">Glycoprotein</keyword>
<proteinExistence type="predicted"/>
<dbReference type="InterPro" id="IPR020635">
    <property type="entry name" value="Tyr_kinase_cat_dom"/>
</dbReference>
<dbReference type="Pfam" id="PF21114">
    <property type="entry name" value="DDR1-2_DS-like"/>
    <property type="match status" value="1"/>
</dbReference>
<dbReference type="InterPro" id="IPR000719">
    <property type="entry name" value="Prot_kinase_dom"/>
</dbReference>
<keyword evidence="4" id="KW-0547">Nucleotide-binding</keyword>
<dbReference type="Pfam" id="PF07714">
    <property type="entry name" value="PK_Tyr_Ser-Thr"/>
    <property type="match status" value="1"/>
</dbReference>
<evidence type="ECO:0000256" key="7">
    <source>
        <dbReference type="ARBA" id="ARBA00023136"/>
    </source>
</evidence>
<reference evidence="12" key="1">
    <citation type="submission" date="2020-11" db="EMBL/GenBank/DDBJ databases">
        <authorList>
            <person name="Tran Van P."/>
        </authorList>
    </citation>
    <scope>NUCLEOTIDE SEQUENCE</scope>
</reference>
<feature type="region of interest" description="Disordered" evidence="10">
    <location>
        <begin position="316"/>
        <end position="350"/>
    </location>
</feature>
<feature type="compositionally biased region" description="Basic residues" evidence="10">
    <location>
        <begin position="148"/>
        <end position="162"/>
    </location>
</feature>
<dbReference type="Gene3D" id="3.30.200.20">
    <property type="entry name" value="Phosphorylase Kinase, domain 1"/>
    <property type="match status" value="1"/>
</dbReference>
<protein>
    <submittedName>
        <fullName evidence="12">Uncharacterized protein</fullName>
    </submittedName>
</protein>
<evidence type="ECO:0000256" key="2">
    <source>
        <dbReference type="ARBA" id="ARBA00022692"/>
    </source>
</evidence>
<feature type="region of interest" description="Disordered" evidence="10">
    <location>
        <begin position="396"/>
        <end position="500"/>
    </location>
</feature>
<keyword evidence="6 11" id="KW-1133">Transmembrane helix</keyword>
<dbReference type="PROSITE" id="PS50011">
    <property type="entry name" value="PROTEIN_KINASE_DOM"/>
    <property type="match status" value="1"/>
</dbReference>
<keyword evidence="5" id="KW-0067">ATP-binding</keyword>
<evidence type="ECO:0000256" key="4">
    <source>
        <dbReference type="ARBA" id="ARBA00022741"/>
    </source>
</evidence>
<feature type="compositionally biased region" description="Pro residues" evidence="10">
    <location>
        <begin position="597"/>
        <end position="609"/>
    </location>
</feature>
<feature type="region of interest" description="Disordered" evidence="10">
    <location>
        <begin position="146"/>
        <end position="219"/>
    </location>
</feature>
<evidence type="ECO:0000256" key="11">
    <source>
        <dbReference type="SAM" id="Phobius"/>
    </source>
</evidence>
<feature type="non-terminal residue" evidence="12">
    <location>
        <position position="744"/>
    </location>
</feature>
<feature type="non-terminal residue" evidence="12">
    <location>
        <position position="1"/>
    </location>
</feature>
<dbReference type="InterPro" id="IPR048525">
    <property type="entry name" value="DDR1-2_DS-like"/>
</dbReference>
<evidence type="ECO:0000256" key="3">
    <source>
        <dbReference type="ARBA" id="ARBA00022729"/>
    </source>
</evidence>
<dbReference type="GO" id="GO:0005524">
    <property type="term" value="F:ATP binding"/>
    <property type="evidence" value="ECO:0007669"/>
    <property type="project" value="UniProtKB-KW"/>
</dbReference>
<organism evidence="12">
    <name type="scientific">Cyprideis torosa</name>
    <dbReference type="NCBI Taxonomy" id="163714"/>
    <lineage>
        <taxon>Eukaryota</taxon>
        <taxon>Metazoa</taxon>
        <taxon>Ecdysozoa</taxon>
        <taxon>Arthropoda</taxon>
        <taxon>Crustacea</taxon>
        <taxon>Oligostraca</taxon>
        <taxon>Ostracoda</taxon>
        <taxon>Podocopa</taxon>
        <taxon>Podocopida</taxon>
        <taxon>Cytherocopina</taxon>
        <taxon>Cytheroidea</taxon>
        <taxon>Cytherideidae</taxon>
        <taxon>Cyprideis</taxon>
    </lineage>
</organism>
<evidence type="ECO:0000256" key="8">
    <source>
        <dbReference type="ARBA" id="ARBA00023157"/>
    </source>
</evidence>
<dbReference type="GO" id="GO:0002009">
    <property type="term" value="P:morphogenesis of an epithelium"/>
    <property type="evidence" value="ECO:0007669"/>
    <property type="project" value="UniProtKB-ARBA"/>
</dbReference>
<accession>A0A7R8WES8</accession>
<evidence type="ECO:0000256" key="1">
    <source>
        <dbReference type="ARBA" id="ARBA00004479"/>
    </source>
</evidence>
<dbReference type="InterPro" id="IPR011009">
    <property type="entry name" value="Kinase-like_dom_sf"/>
</dbReference>
<evidence type="ECO:0000256" key="5">
    <source>
        <dbReference type="ARBA" id="ARBA00022840"/>
    </source>
</evidence>
<feature type="compositionally biased region" description="Basic and acidic residues" evidence="10">
    <location>
        <begin position="332"/>
        <end position="343"/>
    </location>
</feature>
<evidence type="ECO:0000256" key="10">
    <source>
        <dbReference type="SAM" id="MobiDB-lite"/>
    </source>
</evidence>
<evidence type="ECO:0000256" key="6">
    <source>
        <dbReference type="ARBA" id="ARBA00022989"/>
    </source>
</evidence>
<dbReference type="SUPFAM" id="SSF56112">
    <property type="entry name" value="Protein kinase-like (PK-like)"/>
    <property type="match status" value="1"/>
</dbReference>
<keyword evidence="8" id="KW-1015">Disulfide bond</keyword>
<dbReference type="GO" id="GO:0016020">
    <property type="term" value="C:membrane"/>
    <property type="evidence" value="ECO:0007669"/>
    <property type="project" value="UniProtKB-SubCell"/>
</dbReference>
<evidence type="ECO:0000313" key="12">
    <source>
        <dbReference type="EMBL" id="CAD7227462.1"/>
    </source>
</evidence>
<dbReference type="PANTHER" id="PTHR24418">
    <property type="entry name" value="TYROSINE-PROTEIN KINASE"/>
    <property type="match status" value="1"/>
</dbReference>
<comment type="subcellular location">
    <subcellularLocation>
        <location evidence="1">Membrane</location>
        <topology evidence="1">Single-pass type I membrane protein</topology>
    </subcellularLocation>
</comment>
<keyword evidence="7 11" id="KW-0472">Membrane</keyword>
<dbReference type="AlphaFoldDB" id="A0A7R8WES8"/>
<name>A0A7R8WES8_9CRUS</name>
<dbReference type="EMBL" id="OB661154">
    <property type="protein sequence ID" value="CAD7227462.1"/>
    <property type="molecule type" value="Genomic_DNA"/>
</dbReference>